<feature type="region of interest" description="Disordered" evidence="1">
    <location>
        <begin position="1"/>
        <end position="23"/>
    </location>
</feature>
<evidence type="ECO:0000313" key="2">
    <source>
        <dbReference type="EMBL" id="BAR63408.1"/>
    </source>
</evidence>
<feature type="compositionally biased region" description="Polar residues" evidence="1">
    <location>
        <begin position="1"/>
        <end position="10"/>
    </location>
</feature>
<evidence type="ECO:0000313" key="3">
    <source>
        <dbReference type="Proteomes" id="UP000063308"/>
    </source>
</evidence>
<sequence length="82" mass="8493">MEATMATNGHANAEGFMTAQPRRQQLLRAHPAVDPAVCFDQGESLPQRGGSSASSASMASRSAIAAASSASICRRSARTTRS</sequence>
<feature type="compositionally biased region" description="Low complexity" evidence="1">
    <location>
        <begin position="51"/>
        <end position="60"/>
    </location>
</feature>
<dbReference type="Proteomes" id="UP000063308">
    <property type="component" value="Plasmid pNK6b"/>
</dbReference>
<accession>A0A0E4BXD9</accession>
<proteinExistence type="predicted"/>
<evidence type="ECO:0000256" key="1">
    <source>
        <dbReference type="SAM" id="MobiDB-lite"/>
    </source>
</evidence>
<name>A0A0E4BXD9_9BRAD</name>
<keyword evidence="2" id="KW-0614">Plasmid</keyword>
<organism evidence="2 3">
    <name type="scientific">Bradyrhizobium diazoefficiens</name>
    <dbReference type="NCBI Taxonomy" id="1355477"/>
    <lineage>
        <taxon>Bacteria</taxon>
        <taxon>Pseudomonadati</taxon>
        <taxon>Pseudomonadota</taxon>
        <taxon>Alphaproteobacteria</taxon>
        <taxon>Hyphomicrobiales</taxon>
        <taxon>Nitrobacteraceae</taxon>
        <taxon>Bradyrhizobium</taxon>
    </lineage>
</organism>
<geneLocation type="plasmid" evidence="3">
    <name>pNK6b DNA</name>
</geneLocation>
<gene>
    <name evidence="2" type="ORF">NK6_b_214</name>
</gene>
<dbReference type="AlphaFoldDB" id="A0A0E4BXD9"/>
<dbReference type="EMBL" id="AP014686">
    <property type="protein sequence ID" value="BAR63408.1"/>
    <property type="molecule type" value="Genomic_DNA"/>
</dbReference>
<protein>
    <submittedName>
        <fullName evidence="2">Uncharacterized protein</fullName>
    </submittedName>
</protein>
<reference evidence="2 3" key="1">
    <citation type="submission" date="2014-11" db="EMBL/GenBank/DDBJ databases">
        <title>Symbiosis island explosion on the genome of extra-slow-growing strains of soybean bradyrhizobia with massive insertion sequences.</title>
        <authorList>
            <person name="Iida T."/>
            <person name="Minamisawa K."/>
        </authorList>
    </citation>
    <scope>NUCLEOTIDE SEQUENCE [LARGE SCALE GENOMIC DNA]</scope>
    <source>
        <strain evidence="2 3">NK6</strain>
        <plasmid evidence="3">pNK6b DNA</plasmid>
    </source>
</reference>
<feature type="region of interest" description="Disordered" evidence="1">
    <location>
        <begin position="39"/>
        <end position="60"/>
    </location>
</feature>